<evidence type="ECO:0000313" key="3">
    <source>
        <dbReference type="Proteomes" id="UP001497482"/>
    </source>
</evidence>
<dbReference type="EMBL" id="OZ035826">
    <property type="protein sequence ID" value="CAL1602883.1"/>
    <property type="molecule type" value="Genomic_DNA"/>
</dbReference>
<keyword evidence="3" id="KW-1185">Reference proteome</keyword>
<feature type="region of interest" description="Disordered" evidence="1">
    <location>
        <begin position="1"/>
        <end position="137"/>
    </location>
</feature>
<organism evidence="2 3">
    <name type="scientific">Knipowitschia caucasica</name>
    <name type="common">Caucasian dwarf goby</name>
    <name type="synonym">Pomatoschistus caucasicus</name>
    <dbReference type="NCBI Taxonomy" id="637954"/>
    <lineage>
        <taxon>Eukaryota</taxon>
        <taxon>Metazoa</taxon>
        <taxon>Chordata</taxon>
        <taxon>Craniata</taxon>
        <taxon>Vertebrata</taxon>
        <taxon>Euteleostomi</taxon>
        <taxon>Actinopterygii</taxon>
        <taxon>Neopterygii</taxon>
        <taxon>Teleostei</taxon>
        <taxon>Neoteleostei</taxon>
        <taxon>Acanthomorphata</taxon>
        <taxon>Gobiaria</taxon>
        <taxon>Gobiiformes</taxon>
        <taxon>Gobioidei</taxon>
        <taxon>Gobiidae</taxon>
        <taxon>Gobiinae</taxon>
        <taxon>Knipowitschia</taxon>
    </lineage>
</organism>
<proteinExistence type="predicted"/>
<dbReference type="AlphaFoldDB" id="A0AAV2LRB0"/>
<gene>
    <name evidence="2" type="ORF">KC01_LOCUS30621</name>
</gene>
<evidence type="ECO:0000313" key="2">
    <source>
        <dbReference type="EMBL" id="CAL1602883.1"/>
    </source>
</evidence>
<sequence length="166" mass="18147">MDGKKHGVLSHLKQKVHPLLPSLLRGKTQNKGRLQSGLAPDRRMSSSVPDIRHKYVPSTAHIHRQDVSSSSASQLSKAAPRQAGGGSGPRMGAGRSEQVLCAPTDCTDWNPTRSSESRHRHRHRHLRAAADMEPEELGLPEVMTIYTPEQSPGAAHQVSANPHETR</sequence>
<dbReference type="Proteomes" id="UP001497482">
    <property type="component" value="Chromosome 4"/>
</dbReference>
<evidence type="ECO:0000256" key="1">
    <source>
        <dbReference type="SAM" id="MobiDB-lite"/>
    </source>
</evidence>
<name>A0AAV2LRB0_KNICA</name>
<feature type="compositionally biased region" description="Basic residues" evidence="1">
    <location>
        <begin position="1"/>
        <end position="16"/>
    </location>
</feature>
<feature type="compositionally biased region" description="Low complexity" evidence="1">
    <location>
        <begin position="68"/>
        <end position="79"/>
    </location>
</feature>
<feature type="compositionally biased region" description="Basic residues" evidence="1">
    <location>
        <begin position="118"/>
        <end position="127"/>
    </location>
</feature>
<accession>A0AAV2LRB0</accession>
<reference evidence="2 3" key="1">
    <citation type="submission" date="2024-04" db="EMBL/GenBank/DDBJ databases">
        <authorList>
            <person name="Waldvogel A.-M."/>
            <person name="Schoenle A."/>
        </authorList>
    </citation>
    <scope>NUCLEOTIDE SEQUENCE [LARGE SCALE GENOMIC DNA]</scope>
</reference>
<protein>
    <submittedName>
        <fullName evidence="2">Uncharacterized protein</fullName>
    </submittedName>
</protein>